<keyword evidence="12" id="KW-0333">Golgi apparatus</keyword>
<dbReference type="GO" id="GO:0030166">
    <property type="term" value="P:proteoglycan biosynthetic process"/>
    <property type="evidence" value="ECO:0007669"/>
    <property type="project" value="TreeGrafter"/>
</dbReference>
<keyword evidence="7 12" id="KW-0735">Signal-anchor</keyword>
<proteinExistence type="inferred from homology"/>
<keyword evidence="5 12" id="KW-0808">Transferase</keyword>
<keyword evidence="6" id="KW-0812">Transmembrane</keyword>
<dbReference type="GO" id="GO:0005975">
    <property type="term" value="P:carbohydrate metabolic process"/>
    <property type="evidence" value="ECO:0007669"/>
    <property type="project" value="InterPro"/>
</dbReference>
<dbReference type="Gene3D" id="3.90.550.10">
    <property type="entry name" value="Spore Coat Polysaccharide Biosynthesis Protein SpsA, Chain A"/>
    <property type="match status" value="1"/>
</dbReference>
<dbReference type="AlphaFoldDB" id="A0A8P4FXA0"/>
<evidence type="ECO:0000259" key="14">
    <source>
        <dbReference type="Pfam" id="PF02709"/>
    </source>
</evidence>
<keyword evidence="4 12" id="KW-0328">Glycosyltransferase</keyword>
<evidence type="ECO:0000256" key="1">
    <source>
        <dbReference type="ARBA" id="ARBA00004323"/>
    </source>
</evidence>
<reference evidence="16" key="2">
    <citation type="submission" date="2025-09" db="UniProtKB">
        <authorList>
            <consortium name="Ensembl"/>
        </authorList>
    </citation>
    <scope>IDENTIFICATION</scope>
</reference>
<evidence type="ECO:0000256" key="11">
    <source>
        <dbReference type="ARBA" id="ARBA00023211"/>
    </source>
</evidence>
<dbReference type="EC" id="2.4.1.-" evidence="12"/>
<feature type="compositionally biased region" description="Pro residues" evidence="13">
    <location>
        <begin position="60"/>
        <end position="70"/>
    </location>
</feature>
<dbReference type="GO" id="GO:0046872">
    <property type="term" value="F:metal ion binding"/>
    <property type="evidence" value="ECO:0007669"/>
    <property type="project" value="UniProtKB-UniRule"/>
</dbReference>
<dbReference type="Pfam" id="PF13733">
    <property type="entry name" value="Glyco_transf_7N"/>
    <property type="match status" value="1"/>
</dbReference>
<accession>A0A8P4FXA0</accession>
<feature type="domain" description="Galactosyltransferase C-terminal" evidence="14">
    <location>
        <begin position="174"/>
        <end position="237"/>
    </location>
</feature>
<keyword evidence="17" id="KW-1185">Reference proteome</keyword>
<keyword evidence="12" id="KW-0479">Metal-binding</keyword>
<evidence type="ECO:0000256" key="6">
    <source>
        <dbReference type="ARBA" id="ARBA00022692"/>
    </source>
</evidence>
<dbReference type="GO" id="GO:0032580">
    <property type="term" value="C:Golgi cisterna membrane"/>
    <property type="evidence" value="ECO:0007669"/>
    <property type="project" value="UniProtKB-UniRule"/>
</dbReference>
<feature type="region of interest" description="Disordered" evidence="13">
    <location>
        <begin position="54"/>
        <end position="80"/>
    </location>
</feature>
<dbReference type="GeneTree" id="ENSGT00940000157712"/>
<dbReference type="PANTHER" id="PTHR19300:SF30">
    <property type="entry name" value="BETA-1,4-GALACTOSYLTRANSFERASE 7"/>
    <property type="match status" value="1"/>
</dbReference>
<feature type="domain" description="Galactosyltransferase N-terminal" evidence="15">
    <location>
        <begin position="84"/>
        <end position="167"/>
    </location>
</feature>
<keyword evidence="9" id="KW-0472">Membrane</keyword>
<reference evidence="16" key="1">
    <citation type="submission" date="2025-08" db="UniProtKB">
        <authorList>
            <consortium name="Ensembl"/>
        </authorList>
    </citation>
    <scope>IDENTIFICATION</scope>
</reference>
<dbReference type="InterPro" id="IPR003859">
    <property type="entry name" value="Galactosyl_T"/>
</dbReference>
<comment type="similarity">
    <text evidence="3 12">Belongs to the glycosyltransferase 7 family.</text>
</comment>
<evidence type="ECO:0000256" key="13">
    <source>
        <dbReference type="SAM" id="MobiDB-lite"/>
    </source>
</evidence>
<dbReference type="GO" id="GO:0046525">
    <property type="term" value="F:xylosylprotein 4-beta-galactosyltransferase activity"/>
    <property type="evidence" value="ECO:0007669"/>
    <property type="project" value="TreeGrafter"/>
</dbReference>
<evidence type="ECO:0000256" key="12">
    <source>
        <dbReference type="RuleBase" id="RU368121"/>
    </source>
</evidence>
<dbReference type="InterPro" id="IPR029044">
    <property type="entry name" value="Nucleotide-diphossugar_trans"/>
</dbReference>
<protein>
    <recommendedName>
        <fullName evidence="12">Beta-1,4-galactosyltransferase</fullName>
        <shortName evidence="12">Beta-1,4-GalTase</shortName>
        <ecNumber evidence="12">2.4.1.-</ecNumber>
    </recommendedName>
</protein>
<evidence type="ECO:0000256" key="2">
    <source>
        <dbReference type="ARBA" id="ARBA00004922"/>
    </source>
</evidence>
<keyword evidence="10 12" id="KW-0325">Glycoprotein</keyword>
<dbReference type="SUPFAM" id="SSF53448">
    <property type="entry name" value="Nucleotide-diphospho-sugar transferases"/>
    <property type="match status" value="1"/>
</dbReference>
<dbReference type="PRINTS" id="PR02050">
    <property type="entry name" value="B14GALTRFASE"/>
</dbReference>
<dbReference type="InterPro" id="IPR027791">
    <property type="entry name" value="Galactosyl_T_C"/>
</dbReference>
<evidence type="ECO:0000259" key="15">
    <source>
        <dbReference type="Pfam" id="PF13733"/>
    </source>
</evidence>
<evidence type="ECO:0000256" key="9">
    <source>
        <dbReference type="ARBA" id="ARBA00023136"/>
    </source>
</evidence>
<evidence type="ECO:0000256" key="5">
    <source>
        <dbReference type="ARBA" id="ARBA00022679"/>
    </source>
</evidence>
<evidence type="ECO:0000256" key="8">
    <source>
        <dbReference type="ARBA" id="ARBA00022989"/>
    </source>
</evidence>
<dbReference type="Pfam" id="PF02709">
    <property type="entry name" value="Glyco_transf_7C"/>
    <property type="match status" value="1"/>
</dbReference>
<dbReference type="GO" id="GO:0000139">
    <property type="term" value="C:Golgi membrane"/>
    <property type="evidence" value="ECO:0007669"/>
    <property type="project" value="UniProtKB-SubCell"/>
</dbReference>
<evidence type="ECO:0000256" key="3">
    <source>
        <dbReference type="ARBA" id="ARBA00005735"/>
    </source>
</evidence>
<comment type="function">
    <text evidence="12">Responsible for the synthesis of complex-type N-linked oligosaccharides in many glycoproteins as well as the carbohydrate moieties of glycolipids.</text>
</comment>
<dbReference type="CDD" id="cd00899">
    <property type="entry name" value="b4GalT"/>
    <property type="match status" value="1"/>
</dbReference>
<comment type="pathway">
    <text evidence="2 12">Protein modification; protein glycosylation.</text>
</comment>
<dbReference type="Proteomes" id="UP000694389">
    <property type="component" value="Unassembled WGS sequence"/>
</dbReference>
<gene>
    <name evidence="16" type="primary">b4galt7</name>
</gene>
<dbReference type="Ensembl" id="ENSDLAT00005082816.1">
    <property type="protein sequence ID" value="ENSDLAP00005065511.1"/>
    <property type="gene ID" value="ENSDLAG00005027918.1"/>
</dbReference>
<evidence type="ECO:0000256" key="7">
    <source>
        <dbReference type="ARBA" id="ARBA00022968"/>
    </source>
</evidence>
<comment type="subcellular location">
    <subcellularLocation>
        <location evidence="1 12">Golgi apparatus membrane</location>
        <topology evidence="1 12">Single-pass type II membrane protein</topology>
    </subcellularLocation>
</comment>
<evidence type="ECO:0000256" key="10">
    <source>
        <dbReference type="ARBA" id="ARBA00023180"/>
    </source>
</evidence>
<sequence length="348" mass="40108">MMYSSRRKPVLYFREERRFLSGKCTVYKLFGLCMVLLLVSLLWLQLSCSGDMSDRRPPLQQAPPPPPCPPNSQASAVDDPSWGPHKLALIVPFRERFEELLVFVPFMHTFLNKKKIRHKILVINQVDHYRFNRASLINVGQLESGNDTDYLAMHDVDLLPLNEALDYGFPEEGPFHVASPELHPLYHYKTYVGGILLLTKKHYSMCNGMSNRFWGWGREDDEFYRRLRKAELQVEELIGPRQKGSIVYLSVGCFSVCCLSPQLFRPSGITTGYKTFLHIHDPAWRKRDQKRVAAQKQEQFKVDPEGGLTNLRYQVESRQELTISGAPCTVINTKLECDQNQTPWCLLG</sequence>
<name>A0A8P4FXA0_DICLA</name>
<organism evidence="16 17">
    <name type="scientific">Dicentrarchus labrax</name>
    <name type="common">European seabass</name>
    <name type="synonym">Morone labrax</name>
    <dbReference type="NCBI Taxonomy" id="13489"/>
    <lineage>
        <taxon>Eukaryota</taxon>
        <taxon>Metazoa</taxon>
        <taxon>Chordata</taxon>
        <taxon>Craniata</taxon>
        <taxon>Vertebrata</taxon>
        <taxon>Euteleostomi</taxon>
        <taxon>Actinopterygii</taxon>
        <taxon>Neopterygii</taxon>
        <taxon>Teleostei</taxon>
        <taxon>Neoteleostei</taxon>
        <taxon>Acanthomorphata</taxon>
        <taxon>Eupercaria</taxon>
        <taxon>Moronidae</taxon>
        <taxon>Dicentrarchus</taxon>
    </lineage>
</organism>
<dbReference type="PANTHER" id="PTHR19300">
    <property type="entry name" value="BETA-1,4-GALACTOSYLTRANSFERASE"/>
    <property type="match status" value="1"/>
</dbReference>
<keyword evidence="11 12" id="KW-0464">Manganese</keyword>
<keyword evidence="8" id="KW-1133">Transmembrane helix</keyword>
<comment type="cofactor">
    <cofactor evidence="12">
        <name>Mn(2+)</name>
        <dbReference type="ChEBI" id="CHEBI:29035"/>
    </cofactor>
</comment>
<evidence type="ECO:0000313" key="17">
    <source>
        <dbReference type="Proteomes" id="UP000694389"/>
    </source>
</evidence>
<dbReference type="InterPro" id="IPR027995">
    <property type="entry name" value="Galactosyl_T_N"/>
</dbReference>
<evidence type="ECO:0000256" key="4">
    <source>
        <dbReference type="ARBA" id="ARBA00022676"/>
    </source>
</evidence>
<evidence type="ECO:0000313" key="16">
    <source>
        <dbReference type="Ensembl" id="ENSDLAP00005065511.1"/>
    </source>
</evidence>